<comment type="caution">
    <text evidence="1">The sequence shown here is derived from an EMBL/GenBank/DDBJ whole genome shotgun (WGS) entry which is preliminary data.</text>
</comment>
<organism evidence="1 2">
    <name type="scientific">Mediterraneibacter gnavus</name>
    <name type="common">Ruminococcus gnavus</name>
    <dbReference type="NCBI Taxonomy" id="33038"/>
    <lineage>
        <taxon>Bacteria</taxon>
        <taxon>Bacillati</taxon>
        <taxon>Bacillota</taxon>
        <taxon>Clostridia</taxon>
        <taxon>Lachnospirales</taxon>
        <taxon>Lachnospiraceae</taxon>
        <taxon>Mediterraneibacter</taxon>
    </lineage>
</organism>
<proteinExistence type="predicted"/>
<reference evidence="1" key="1">
    <citation type="submission" date="2022-11" db="EMBL/GenBank/DDBJ databases">
        <title>Temperate bacteriophages infecting mucin-degrading bacterium Ruminococcus gnavus from the human gut.</title>
        <authorList>
            <person name="Buttimer C."/>
        </authorList>
    </citation>
    <scope>NUCLEOTIDE SEQUENCE</scope>
    <source>
        <strain evidence="1">CCUG 49994</strain>
    </source>
</reference>
<evidence type="ECO:0000313" key="1">
    <source>
        <dbReference type="EMBL" id="MCZ0666558.1"/>
    </source>
</evidence>
<dbReference type="AlphaFoldDB" id="A0A9Q4I1H7"/>
<dbReference type="RefSeq" id="WP_064786661.1">
    <property type="nucleotide sequence ID" value="NZ_JADMTD010000003.1"/>
</dbReference>
<accession>A0A9Q4I1H7</accession>
<evidence type="ECO:0000313" key="2">
    <source>
        <dbReference type="Proteomes" id="UP001079535"/>
    </source>
</evidence>
<dbReference type="EMBL" id="JAPRAY010000003">
    <property type="protein sequence ID" value="MCZ0666558.1"/>
    <property type="molecule type" value="Genomic_DNA"/>
</dbReference>
<protein>
    <submittedName>
        <fullName evidence="1">Uncharacterized protein</fullName>
    </submittedName>
</protein>
<dbReference type="Proteomes" id="UP001079535">
    <property type="component" value="Unassembled WGS sequence"/>
</dbReference>
<sequence length="70" mass="8051">MNENKKIVTVGELREFIKDMSDDTQVFVCCEGYSNYDFQNERMYQDSDTNVSIYNGKLFIADSCAISDSN</sequence>
<name>A0A9Q4I1H7_MEDGN</name>
<gene>
    <name evidence="1" type="ORF">OZZ17_03280</name>
</gene>